<evidence type="ECO:0000313" key="3">
    <source>
        <dbReference type="Proteomes" id="UP000030651"/>
    </source>
</evidence>
<feature type="region of interest" description="Disordered" evidence="1">
    <location>
        <begin position="342"/>
        <end position="388"/>
    </location>
</feature>
<dbReference type="RefSeq" id="XP_007837402.1">
    <property type="nucleotide sequence ID" value="XM_007839211.1"/>
</dbReference>
<feature type="compositionally biased region" description="Low complexity" evidence="1">
    <location>
        <begin position="284"/>
        <end position="304"/>
    </location>
</feature>
<dbReference type="OrthoDB" id="5324692at2759"/>
<accession>W3WXH0</accession>
<keyword evidence="3" id="KW-1185">Reference proteome</keyword>
<sequence length="961" mass="104977">MSYFHDHNYRPPLPPRSPRPGLATSPGPEFSPFPTPSLSSECGVPSPSYEIPPPLPRRPVGAPPGTSTSTLGGLRSSSAPYLDASSAHGPGYASFPPPPVSPNRPQAQASRQHQKPPPLPPRSPHQVASPFTQAVSRASYAQAQTVTTSNDGPVTPTQITSFPSPPSRPPQHRVTSGGSPVQRDNGGFRSKFPLPPDPPFDPEIPSSPPPAYSVVDEAGSEIQSPGADSLPHAAYSSSEPPMTPGGSGATTPDPSTYMTFPTASFIPPTTAPAIPPQVVVVSPTVSAQRTSSATSSLPSSTNVSNPQSPDAMSFFPTPPLVSPMPVKDPIEELMQSVSLDLKSASEDSTQKSRPVQLQTPASSTEDLAVSPSPSKPVVTPLRPPKKPLDDVPAAVPQLNGGAPGGKPSVSFETARPGAAVLVSRPRLRSHSWKSKAVVTSCIDTPATFSTTWYSHPGTPGFLICSRCYADHISTTKFANLFQGSTLDDGKPRVCRFSIPRFKNHMFPTAVTTSYLQPLIDYMRRRSNIPDCRGGDGILGSTASAANIKWYNTRDNAIPGFLVCEACYEDYVGCTPSLATFFQAHPQGQGPTEVWSCDFALSFIQRQYAADSKNTNPRIGWDNFVVEAKARIGITRCGQGERVRTFGRKWFQPVSGPKDLVVCAACYCDEVIHTGEEPKWTIVPGLTEARDTHIRCALGGQFNIKIAMARAQEKKDFSCFWDAVKKLEWHPPCEEAGVVDTEWWTLPGDPLGFQVCGACYSVVCESLDVANIFTRKTVRHATGKPLRCCFNIAHPRLRNYMPRLLELYFTNNPAALITYAEIYASIPPCCRDEEVKGGSWYGWDDCHICAECYLDFARQHELAEHMPLRNAFKEQGVMCEMYSTRMRQQFVVCSRRFPPDVGELLHSSRHRREIYDQTVPQMKRILRQQNPSLGQQAGESPEKFHGGMRLFKTLEEQWKTVE</sequence>
<dbReference type="InParanoid" id="W3WXH0"/>
<proteinExistence type="predicted"/>
<feature type="compositionally biased region" description="Polar residues" evidence="1">
    <location>
        <begin position="351"/>
        <end position="365"/>
    </location>
</feature>
<dbReference type="OMA" id="ICARCYV"/>
<dbReference type="GeneID" id="19275643"/>
<feature type="compositionally biased region" description="Polar residues" evidence="1">
    <location>
        <begin position="249"/>
        <end position="258"/>
    </location>
</feature>
<dbReference type="Proteomes" id="UP000030651">
    <property type="component" value="Unassembled WGS sequence"/>
</dbReference>
<dbReference type="KEGG" id="pfy:PFICI_10630"/>
<gene>
    <name evidence="2" type="ORF">PFICI_10630</name>
</gene>
<feature type="compositionally biased region" description="Pro residues" evidence="1">
    <location>
        <begin position="193"/>
        <end position="211"/>
    </location>
</feature>
<feature type="compositionally biased region" description="Low complexity" evidence="1">
    <location>
        <begin position="58"/>
        <end position="78"/>
    </location>
</feature>
<feature type="compositionally biased region" description="Polar residues" evidence="1">
    <location>
        <begin position="129"/>
        <end position="162"/>
    </location>
</feature>
<reference evidence="3" key="1">
    <citation type="journal article" date="2015" name="BMC Genomics">
        <title>Genomic and transcriptomic analysis of the endophytic fungus Pestalotiopsis fici reveals its lifestyle and high potential for synthesis of natural products.</title>
        <authorList>
            <person name="Wang X."/>
            <person name="Zhang X."/>
            <person name="Liu L."/>
            <person name="Xiang M."/>
            <person name="Wang W."/>
            <person name="Sun X."/>
            <person name="Che Y."/>
            <person name="Guo L."/>
            <person name="Liu G."/>
            <person name="Guo L."/>
            <person name="Wang C."/>
            <person name="Yin W.B."/>
            <person name="Stadler M."/>
            <person name="Zhang X."/>
            <person name="Liu X."/>
        </authorList>
    </citation>
    <scope>NUCLEOTIDE SEQUENCE [LARGE SCALE GENOMIC DNA]</scope>
    <source>
        <strain evidence="3">W106-1 / CGMCC3.15140</strain>
    </source>
</reference>
<feature type="region of interest" description="Disordered" evidence="1">
    <location>
        <begin position="284"/>
        <end position="326"/>
    </location>
</feature>
<dbReference type="eggNOG" id="ENOG502RFFW">
    <property type="taxonomic scope" value="Eukaryota"/>
</dbReference>
<dbReference type="AlphaFoldDB" id="W3WXH0"/>
<dbReference type="EMBL" id="KI912115">
    <property type="protein sequence ID" value="ETS78568.1"/>
    <property type="molecule type" value="Genomic_DNA"/>
</dbReference>
<feature type="region of interest" description="Disordered" evidence="1">
    <location>
        <begin position="1"/>
        <end position="263"/>
    </location>
</feature>
<feature type="compositionally biased region" description="Low complexity" evidence="1">
    <location>
        <begin position="369"/>
        <end position="378"/>
    </location>
</feature>
<dbReference type="HOGENOM" id="CLU_011640_0_0_1"/>
<evidence type="ECO:0000256" key="1">
    <source>
        <dbReference type="SAM" id="MobiDB-lite"/>
    </source>
</evidence>
<evidence type="ECO:0000313" key="2">
    <source>
        <dbReference type="EMBL" id="ETS78568.1"/>
    </source>
</evidence>
<name>W3WXH0_PESFW</name>
<protein>
    <submittedName>
        <fullName evidence="2">Uncharacterized protein</fullName>
    </submittedName>
</protein>
<organism evidence="2 3">
    <name type="scientific">Pestalotiopsis fici (strain W106-1 / CGMCC3.15140)</name>
    <dbReference type="NCBI Taxonomy" id="1229662"/>
    <lineage>
        <taxon>Eukaryota</taxon>
        <taxon>Fungi</taxon>
        <taxon>Dikarya</taxon>
        <taxon>Ascomycota</taxon>
        <taxon>Pezizomycotina</taxon>
        <taxon>Sordariomycetes</taxon>
        <taxon>Xylariomycetidae</taxon>
        <taxon>Amphisphaeriales</taxon>
        <taxon>Sporocadaceae</taxon>
        <taxon>Pestalotiopsis</taxon>
    </lineage>
</organism>